<feature type="transmembrane region" description="Helical" evidence="7">
    <location>
        <begin position="373"/>
        <end position="391"/>
    </location>
</feature>
<feature type="transmembrane region" description="Helical" evidence="7">
    <location>
        <begin position="202"/>
        <end position="225"/>
    </location>
</feature>
<name>A0AAN8ZX55_HALRR</name>
<feature type="transmembrane region" description="Helical" evidence="7">
    <location>
        <begin position="343"/>
        <end position="361"/>
    </location>
</feature>
<dbReference type="PANTHER" id="PTHR11662">
    <property type="entry name" value="SOLUTE CARRIER FAMILY 17"/>
    <property type="match status" value="1"/>
</dbReference>
<comment type="caution">
    <text evidence="9">The sequence shown here is derived from an EMBL/GenBank/DDBJ whole genome shotgun (WGS) entry which is preliminary data.</text>
</comment>
<feature type="domain" description="Major facilitator superfamily (MFS) profile" evidence="8">
    <location>
        <begin position="19"/>
        <end position="433"/>
    </location>
</feature>
<dbReference type="PROSITE" id="PS51257">
    <property type="entry name" value="PROKAR_LIPOPROTEIN"/>
    <property type="match status" value="1"/>
</dbReference>
<evidence type="ECO:0000256" key="6">
    <source>
        <dbReference type="ARBA" id="ARBA00023136"/>
    </source>
</evidence>
<feature type="transmembrane region" description="Helical" evidence="7">
    <location>
        <begin position="166"/>
        <end position="190"/>
    </location>
</feature>
<dbReference type="InterPro" id="IPR050382">
    <property type="entry name" value="MFS_Na/Anion_cotransporter"/>
</dbReference>
<feature type="transmembrane region" description="Helical" evidence="7">
    <location>
        <begin position="21"/>
        <end position="41"/>
    </location>
</feature>
<evidence type="ECO:0000256" key="5">
    <source>
        <dbReference type="ARBA" id="ARBA00022989"/>
    </source>
</evidence>
<keyword evidence="2" id="KW-0813">Transport</keyword>
<dbReference type="SUPFAM" id="SSF103473">
    <property type="entry name" value="MFS general substrate transporter"/>
    <property type="match status" value="1"/>
</dbReference>
<feature type="transmembrane region" description="Helical" evidence="7">
    <location>
        <begin position="298"/>
        <end position="323"/>
    </location>
</feature>
<keyword evidence="3 7" id="KW-0812">Transmembrane</keyword>
<gene>
    <name evidence="9" type="ORF">SK128_002758</name>
</gene>
<keyword evidence="5 7" id="KW-1133">Transmembrane helix</keyword>
<evidence type="ECO:0000256" key="2">
    <source>
        <dbReference type="ARBA" id="ARBA00022448"/>
    </source>
</evidence>
<keyword evidence="10" id="KW-1185">Reference proteome</keyword>
<evidence type="ECO:0000256" key="4">
    <source>
        <dbReference type="ARBA" id="ARBA00022847"/>
    </source>
</evidence>
<dbReference type="InterPro" id="IPR036259">
    <property type="entry name" value="MFS_trans_sf"/>
</dbReference>
<organism evidence="9 10">
    <name type="scientific">Halocaridina rubra</name>
    <name type="common">Hawaiian red shrimp</name>
    <dbReference type="NCBI Taxonomy" id="373956"/>
    <lineage>
        <taxon>Eukaryota</taxon>
        <taxon>Metazoa</taxon>
        <taxon>Ecdysozoa</taxon>
        <taxon>Arthropoda</taxon>
        <taxon>Crustacea</taxon>
        <taxon>Multicrustacea</taxon>
        <taxon>Malacostraca</taxon>
        <taxon>Eumalacostraca</taxon>
        <taxon>Eucarida</taxon>
        <taxon>Decapoda</taxon>
        <taxon>Pleocyemata</taxon>
        <taxon>Caridea</taxon>
        <taxon>Atyoidea</taxon>
        <taxon>Atyidae</taxon>
        <taxon>Halocaridina</taxon>
    </lineage>
</organism>
<feature type="transmembrane region" description="Helical" evidence="7">
    <location>
        <begin position="231"/>
        <end position="251"/>
    </location>
</feature>
<evidence type="ECO:0000256" key="7">
    <source>
        <dbReference type="SAM" id="Phobius"/>
    </source>
</evidence>
<proteinExistence type="predicted"/>
<dbReference type="PROSITE" id="PS50850">
    <property type="entry name" value="MFS"/>
    <property type="match status" value="1"/>
</dbReference>
<feature type="transmembrane region" description="Helical" evidence="7">
    <location>
        <begin position="397"/>
        <end position="419"/>
    </location>
</feature>
<dbReference type="Pfam" id="PF07690">
    <property type="entry name" value="MFS_1"/>
    <property type="match status" value="1"/>
</dbReference>
<feature type="transmembrane region" description="Helical" evidence="7">
    <location>
        <begin position="142"/>
        <end position="160"/>
    </location>
</feature>
<evidence type="ECO:0000259" key="8">
    <source>
        <dbReference type="PROSITE" id="PS50850"/>
    </source>
</evidence>
<dbReference type="Proteomes" id="UP001381693">
    <property type="component" value="Unassembled WGS sequence"/>
</dbReference>
<protein>
    <recommendedName>
        <fullName evidence="8">Major facilitator superfamily (MFS) profile domain-containing protein</fullName>
    </recommendedName>
</protein>
<dbReference type="Gene3D" id="1.20.1250.20">
    <property type="entry name" value="MFS general substrate transporter like domains"/>
    <property type="match status" value="2"/>
</dbReference>
<sequence length="433" mass="47320">MGLSKLDKALIKTTGCLPTRIVVAIMTFLGCINLYMVRVNLSVNIVAMVRQNASQAAEIEGECATNSSGVKEKWELAVSSEDIEEETLKYHHTENIYEDVQEGELEWNEIIQGVVLASFFYGYTLTQVIGGRLAEKYVTKRVFGICILAGGFSAILAPIASRTHFAALIALRTIQGIFQGVAWPSLHVLIVRWIPPLERGRFIAIVICASAISITVTLPLCGLLIDALGWAWAFYIPGALSLAWCIHWFIFMHDTPAVHPRISSQEKNYIETAIRTSGTSEIPPASAPWKKIALSMPVWANVVCDIGNAFGFTLCITHIPTYMKNILGFSIKENGLLSAAPFLSRYIGGIMASTLGDWLLARQLISIVNNRRLFSAIAMFGPALMVIGVAYSGCNSAAAITLLCLTMFFNGSISTSLFVNHCDIAPNFSGKKE</sequence>
<dbReference type="AlphaFoldDB" id="A0AAN8ZX55"/>
<dbReference type="FunFam" id="1.20.1250.20:FF:000003">
    <property type="entry name" value="Solute carrier family 17 member 3"/>
    <property type="match status" value="1"/>
</dbReference>
<dbReference type="InterPro" id="IPR020846">
    <property type="entry name" value="MFS_dom"/>
</dbReference>
<dbReference type="GO" id="GO:0015293">
    <property type="term" value="F:symporter activity"/>
    <property type="evidence" value="ECO:0007669"/>
    <property type="project" value="UniProtKB-KW"/>
</dbReference>
<evidence type="ECO:0000256" key="1">
    <source>
        <dbReference type="ARBA" id="ARBA00004141"/>
    </source>
</evidence>
<dbReference type="PANTHER" id="PTHR11662:SF399">
    <property type="entry name" value="FI19708P1-RELATED"/>
    <property type="match status" value="1"/>
</dbReference>
<accession>A0AAN8ZX55</accession>
<dbReference type="EMBL" id="JAXCGZ010013716">
    <property type="protein sequence ID" value="KAK7072051.1"/>
    <property type="molecule type" value="Genomic_DNA"/>
</dbReference>
<dbReference type="GO" id="GO:0016020">
    <property type="term" value="C:membrane"/>
    <property type="evidence" value="ECO:0007669"/>
    <property type="project" value="UniProtKB-SubCell"/>
</dbReference>
<evidence type="ECO:0000256" key="3">
    <source>
        <dbReference type="ARBA" id="ARBA00022692"/>
    </source>
</evidence>
<evidence type="ECO:0000313" key="9">
    <source>
        <dbReference type="EMBL" id="KAK7072051.1"/>
    </source>
</evidence>
<dbReference type="InterPro" id="IPR011701">
    <property type="entry name" value="MFS"/>
</dbReference>
<keyword evidence="4" id="KW-0769">Symport</keyword>
<evidence type="ECO:0000313" key="10">
    <source>
        <dbReference type="Proteomes" id="UP001381693"/>
    </source>
</evidence>
<comment type="subcellular location">
    <subcellularLocation>
        <location evidence="1">Membrane</location>
        <topology evidence="1">Multi-pass membrane protein</topology>
    </subcellularLocation>
</comment>
<reference evidence="9 10" key="1">
    <citation type="submission" date="2023-11" db="EMBL/GenBank/DDBJ databases">
        <title>Halocaridina rubra genome assembly.</title>
        <authorList>
            <person name="Smith C."/>
        </authorList>
    </citation>
    <scope>NUCLEOTIDE SEQUENCE [LARGE SCALE GENOMIC DNA]</scope>
    <source>
        <strain evidence="9">EP-1</strain>
        <tissue evidence="9">Whole</tissue>
    </source>
</reference>
<dbReference type="GO" id="GO:0006820">
    <property type="term" value="P:monoatomic anion transport"/>
    <property type="evidence" value="ECO:0007669"/>
    <property type="project" value="TreeGrafter"/>
</dbReference>
<keyword evidence="6 7" id="KW-0472">Membrane</keyword>